<name>A0A5C6AEF4_9BACT</name>
<dbReference type="PROSITE" id="PS50109">
    <property type="entry name" value="HIS_KIN"/>
    <property type="match status" value="1"/>
</dbReference>
<dbReference type="AlphaFoldDB" id="A0A5C6AEF4"/>
<dbReference type="Gene3D" id="3.30.565.10">
    <property type="entry name" value="Histidine kinase-like ATPase, C-terminal domain"/>
    <property type="match status" value="1"/>
</dbReference>
<dbReference type="EMBL" id="SJPN01000006">
    <property type="protein sequence ID" value="TWT98354.1"/>
    <property type="molecule type" value="Genomic_DNA"/>
</dbReference>
<dbReference type="CDD" id="cd00082">
    <property type="entry name" value="HisKA"/>
    <property type="match status" value="1"/>
</dbReference>
<dbReference type="Pfam" id="PF00512">
    <property type="entry name" value="HisKA"/>
    <property type="match status" value="1"/>
</dbReference>
<dbReference type="Gene3D" id="1.10.287.130">
    <property type="match status" value="1"/>
</dbReference>
<dbReference type="SUPFAM" id="SSF55874">
    <property type="entry name" value="ATPase domain of HSP90 chaperone/DNA topoisomerase II/histidine kinase"/>
    <property type="match status" value="1"/>
</dbReference>
<dbReference type="InterPro" id="IPR036890">
    <property type="entry name" value="HATPase_C_sf"/>
</dbReference>
<dbReference type="InterPro" id="IPR003594">
    <property type="entry name" value="HATPase_dom"/>
</dbReference>
<dbReference type="PROSITE" id="PS50110">
    <property type="entry name" value="RESPONSE_REGULATORY"/>
    <property type="match status" value="1"/>
</dbReference>
<dbReference type="Proteomes" id="UP000320176">
    <property type="component" value="Unassembled WGS sequence"/>
</dbReference>
<feature type="domain" description="Histidine kinase" evidence="7">
    <location>
        <begin position="155"/>
        <end position="369"/>
    </location>
</feature>
<evidence type="ECO:0000259" key="7">
    <source>
        <dbReference type="PROSITE" id="PS50109"/>
    </source>
</evidence>
<feature type="modified residue" description="4-aspartylphosphate" evidence="6">
    <location>
        <position position="60"/>
    </location>
</feature>
<dbReference type="SMART" id="SM00448">
    <property type="entry name" value="REC"/>
    <property type="match status" value="1"/>
</dbReference>
<protein>
    <recommendedName>
        <fullName evidence="2">histidine kinase</fullName>
        <ecNumber evidence="2">2.7.13.3</ecNumber>
    </recommendedName>
</protein>
<evidence type="ECO:0000256" key="6">
    <source>
        <dbReference type="PROSITE-ProRule" id="PRU00169"/>
    </source>
</evidence>
<organism evidence="9 10">
    <name type="scientific">Stieleria varia</name>
    <dbReference type="NCBI Taxonomy" id="2528005"/>
    <lineage>
        <taxon>Bacteria</taxon>
        <taxon>Pseudomonadati</taxon>
        <taxon>Planctomycetota</taxon>
        <taxon>Planctomycetia</taxon>
        <taxon>Pirellulales</taxon>
        <taxon>Pirellulaceae</taxon>
        <taxon>Stieleria</taxon>
    </lineage>
</organism>
<dbReference type="InterPro" id="IPR052162">
    <property type="entry name" value="Sensor_kinase/Photoreceptor"/>
</dbReference>
<keyword evidence="4 9" id="KW-0808">Transferase</keyword>
<evidence type="ECO:0000256" key="4">
    <source>
        <dbReference type="ARBA" id="ARBA00022679"/>
    </source>
</evidence>
<sequence>MPLGKHLRVLLVEDNETHAHLVRRHLQKAQLSTIDVQRVGTLRDAIDAIHTDKYDAVLLDLSLPDSDITETLGRFIDTTPNAAIIVLTSLNDLDFASKLVLQGADDFLVKSDIDSQVLVRSIRYAIERRKNKVQLAQYANQLEKRNEELKTFAHTVAHEVRSPLNIVSCCLTLIDEDHHDALGPDSVEAIADAKEAIVGMTELVTDLLEYSQVENTPSELCSVDMNVAFQEAISTLKHEVIDASATVDCATLPTVNGNPIRLRQLLRNLLSNALKYRDPHRNPQINVAVREQESSWEFSVSDNGLGMSPQSTQQVFAPFVRAHESTGIPGTGIGLSFCQRVVEGHGGRIWVESAEGSGSRFCFTLPRPK</sequence>
<gene>
    <name evidence="9" type="primary">cph1_4</name>
    <name evidence="9" type="ORF">Pla52n_48660</name>
</gene>
<evidence type="ECO:0000256" key="2">
    <source>
        <dbReference type="ARBA" id="ARBA00012438"/>
    </source>
</evidence>
<dbReference type="PRINTS" id="PR00344">
    <property type="entry name" value="BCTRLSENSOR"/>
</dbReference>
<dbReference type="EC" id="2.7.13.3" evidence="2"/>
<dbReference type="PANTHER" id="PTHR43304">
    <property type="entry name" value="PHYTOCHROME-LIKE PROTEIN CPH1"/>
    <property type="match status" value="1"/>
</dbReference>
<dbReference type="Pfam" id="PF02518">
    <property type="entry name" value="HATPase_c"/>
    <property type="match status" value="1"/>
</dbReference>
<dbReference type="Gene3D" id="3.40.50.2300">
    <property type="match status" value="1"/>
</dbReference>
<proteinExistence type="predicted"/>
<dbReference type="OrthoDB" id="9808408at2"/>
<dbReference type="RefSeq" id="WP_146521952.1">
    <property type="nucleotide sequence ID" value="NZ_CP151726.1"/>
</dbReference>
<dbReference type="SUPFAM" id="SSF52172">
    <property type="entry name" value="CheY-like"/>
    <property type="match status" value="1"/>
</dbReference>
<comment type="caution">
    <text evidence="9">The sequence shown here is derived from an EMBL/GenBank/DDBJ whole genome shotgun (WGS) entry which is preliminary data.</text>
</comment>
<dbReference type="InterPro" id="IPR001789">
    <property type="entry name" value="Sig_transdc_resp-reg_receiver"/>
</dbReference>
<dbReference type="InterPro" id="IPR004358">
    <property type="entry name" value="Sig_transdc_His_kin-like_C"/>
</dbReference>
<dbReference type="GO" id="GO:0000155">
    <property type="term" value="F:phosphorelay sensor kinase activity"/>
    <property type="evidence" value="ECO:0007669"/>
    <property type="project" value="InterPro"/>
</dbReference>
<dbReference type="SMART" id="SM00388">
    <property type="entry name" value="HisKA"/>
    <property type="match status" value="1"/>
</dbReference>
<dbReference type="PANTHER" id="PTHR43304:SF1">
    <property type="entry name" value="PAC DOMAIN-CONTAINING PROTEIN"/>
    <property type="match status" value="1"/>
</dbReference>
<dbReference type="InterPro" id="IPR011006">
    <property type="entry name" value="CheY-like_superfamily"/>
</dbReference>
<evidence type="ECO:0000256" key="5">
    <source>
        <dbReference type="ARBA" id="ARBA00022777"/>
    </source>
</evidence>
<evidence type="ECO:0000256" key="3">
    <source>
        <dbReference type="ARBA" id="ARBA00022553"/>
    </source>
</evidence>
<dbReference type="InterPro" id="IPR003661">
    <property type="entry name" value="HisK_dim/P_dom"/>
</dbReference>
<reference evidence="9 10" key="1">
    <citation type="submission" date="2019-02" db="EMBL/GenBank/DDBJ databases">
        <title>Deep-cultivation of Planctomycetes and their phenomic and genomic characterization uncovers novel biology.</title>
        <authorList>
            <person name="Wiegand S."/>
            <person name="Jogler M."/>
            <person name="Boedeker C."/>
            <person name="Pinto D."/>
            <person name="Vollmers J."/>
            <person name="Rivas-Marin E."/>
            <person name="Kohn T."/>
            <person name="Peeters S.H."/>
            <person name="Heuer A."/>
            <person name="Rast P."/>
            <person name="Oberbeckmann S."/>
            <person name="Bunk B."/>
            <person name="Jeske O."/>
            <person name="Meyerdierks A."/>
            <person name="Storesund J.E."/>
            <person name="Kallscheuer N."/>
            <person name="Luecker S."/>
            <person name="Lage O.M."/>
            <person name="Pohl T."/>
            <person name="Merkel B.J."/>
            <person name="Hornburger P."/>
            <person name="Mueller R.-W."/>
            <person name="Bruemmer F."/>
            <person name="Labrenz M."/>
            <person name="Spormann A.M."/>
            <person name="Op Den Camp H."/>
            <person name="Overmann J."/>
            <person name="Amann R."/>
            <person name="Jetten M.S.M."/>
            <person name="Mascher T."/>
            <person name="Medema M.H."/>
            <person name="Devos D.P."/>
            <person name="Kaster A.-K."/>
            <person name="Ovreas L."/>
            <person name="Rohde M."/>
            <person name="Galperin M.Y."/>
            <person name="Jogler C."/>
        </authorList>
    </citation>
    <scope>NUCLEOTIDE SEQUENCE [LARGE SCALE GENOMIC DNA]</scope>
    <source>
        <strain evidence="9 10">Pla52n</strain>
    </source>
</reference>
<comment type="catalytic activity">
    <reaction evidence="1">
        <text>ATP + protein L-histidine = ADP + protein N-phospho-L-histidine.</text>
        <dbReference type="EC" id="2.7.13.3"/>
    </reaction>
</comment>
<dbReference type="InterPro" id="IPR005467">
    <property type="entry name" value="His_kinase_dom"/>
</dbReference>
<feature type="domain" description="Response regulatory" evidence="8">
    <location>
        <begin position="8"/>
        <end position="125"/>
    </location>
</feature>
<evidence type="ECO:0000256" key="1">
    <source>
        <dbReference type="ARBA" id="ARBA00000085"/>
    </source>
</evidence>
<dbReference type="Pfam" id="PF00072">
    <property type="entry name" value="Response_reg"/>
    <property type="match status" value="1"/>
</dbReference>
<keyword evidence="5" id="KW-0418">Kinase</keyword>
<evidence type="ECO:0000313" key="10">
    <source>
        <dbReference type="Proteomes" id="UP000320176"/>
    </source>
</evidence>
<evidence type="ECO:0000313" key="9">
    <source>
        <dbReference type="EMBL" id="TWT98354.1"/>
    </source>
</evidence>
<dbReference type="FunFam" id="3.30.565.10:FF:000006">
    <property type="entry name" value="Sensor histidine kinase WalK"/>
    <property type="match status" value="1"/>
</dbReference>
<dbReference type="SMART" id="SM00387">
    <property type="entry name" value="HATPase_c"/>
    <property type="match status" value="1"/>
</dbReference>
<dbReference type="CDD" id="cd00156">
    <property type="entry name" value="REC"/>
    <property type="match status" value="1"/>
</dbReference>
<keyword evidence="10" id="KW-1185">Reference proteome</keyword>
<keyword evidence="3 6" id="KW-0597">Phosphoprotein</keyword>
<accession>A0A5C6AEF4</accession>
<evidence type="ECO:0000259" key="8">
    <source>
        <dbReference type="PROSITE" id="PS50110"/>
    </source>
</evidence>